<organism evidence="5 6">
    <name type="scientific">Blautia liquoris</name>
    <dbReference type="NCBI Taxonomy" id="2779518"/>
    <lineage>
        <taxon>Bacteria</taxon>
        <taxon>Bacillati</taxon>
        <taxon>Bacillota</taxon>
        <taxon>Clostridia</taxon>
        <taxon>Lachnospirales</taxon>
        <taxon>Lachnospiraceae</taxon>
        <taxon>Blautia</taxon>
    </lineage>
</organism>
<dbReference type="RefSeq" id="WP_193734487.1">
    <property type="nucleotide sequence ID" value="NZ_CP063304.1"/>
</dbReference>
<dbReference type="GO" id="GO:0009003">
    <property type="term" value="F:signal peptidase activity"/>
    <property type="evidence" value="ECO:0007669"/>
    <property type="project" value="UniProtKB-EC"/>
</dbReference>
<dbReference type="GO" id="GO:0004252">
    <property type="term" value="F:serine-type endopeptidase activity"/>
    <property type="evidence" value="ECO:0007669"/>
    <property type="project" value="InterPro"/>
</dbReference>
<proteinExistence type="inferred from homology"/>
<evidence type="ECO:0000259" key="4">
    <source>
        <dbReference type="Pfam" id="PF10502"/>
    </source>
</evidence>
<keyword evidence="3" id="KW-0812">Transmembrane</keyword>
<gene>
    <name evidence="5" type="primary">lepB</name>
    <name evidence="5" type="ORF">INP51_08655</name>
</gene>
<dbReference type="Pfam" id="PF10502">
    <property type="entry name" value="Peptidase_S26"/>
    <property type="match status" value="1"/>
</dbReference>
<keyword evidence="3 5" id="KW-0378">Hydrolase</keyword>
<dbReference type="PRINTS" id="PR00727">
    <property type="entry name" value="LEADERPTASE"/>
</dbReference>
<dbReference type="KEGG" id="bliq:INP51_08655"/>
<dbReference type="InterPro" id="IPR036286">
    <property type="entry name" value="LexA/Signal_pep-like_sf"/>
</dbReference>
<dbReference type="Proteomes" id="UP000593601">
    <property type="component" value="Chromosome"/>
</dbReference>
<evidence type="ECO:0000313" key="6">
    <source>
        <dbReference type="Proteomes" id="UP000593601"/>
    </source>
</evidence>
<keyword evidence="3" id="KW-0472">Membrane</keyword>
<reference evidence="5 6" key="1">
    <citation type="submission" date="2020-10" db="EMBL/GenBank/DDBJ databases">
        <title>Blautia liquoris sp.nov., isolated from the mud in a fermentation cellar used for the production of Chinese strong-flavoured liquor.</title>
        <authorList>
            <person name="Lu L."/>
        </authorList>
    </citation>
    <scope>NUCLEOTIDE SEQUENCE [LARGE SCALE GENOMIC DNA]</scope>
    <source>
        <strain evidence="5 6">LZLJ-3</strain>
    </source>
</reference>
<dbReference type="EC" id="3.4.21.89" evidence="3"/>
<protein>
    <recommendedName>
        <fullName evidence="3">Signal peptidase I</fullName>
        <ecNumber evidence="3">3.4.21.89</ecNumber>
    </recommendedName>
</protein>
<keyword evidence="3" id="KW-1133">Transmembrane helix</keyword>
<evidence type="ECO:0000256" key="1">
    <source>
        <dbReference type="ARBA" id="ARBA00004401"/>
    </source>
</evidence>
<sequence length="178" mass="20172">MNDSNTGKKEMTVQQPSLLREFLLLLAKIAVVILAVVLLFTFVYGLHRNRDPAMDPAVKDGDLVIYYRLDKHYVFGDTLMLDYQGSPEVRRVVGTAGDTVDIREDGLYINGARQQEASIHEPTHRYETDVDFPLTLKEGQVFVLGDARENATDSRVYGPVEAKETRGKVISIFRRRNI</sequence>
<evidence type="ECO:0000256" key="2">
    <source>
        <dbReference type="ARBA" id="ARBA00009370"/>
    </source>
</evidence>
<dbReference type="InterPro" id="IPR019533">
    <property type="entry name" value="Peptidase_S26"/>
</dbReference>
<feature type="transmembrane region" description="Helical" evidence="3">
    <location>
        <begin position="22"/>
        <end position="46"/>
    </location>
</feature>
<comment type="similarity">
    <text evidence="2 3">Belongs to the peptidase S26 family.</text>
</comment>
<evidence type="ECO:0000256" key="3">
    <source>
        <dbReference type="RuleBase" id="RU362042"/>
    </source>
</evidence>
<comment type="catalytic activity">
    <reaction evidence="3">
        <text>Cleavage of hydrophobic, N-terminal signal or leader sequences from secreted and periplasmic proteins.</text>
        <dbReference type="EC" id="3.4.21.89"/>
    </reaction>
</comment>
<dbReference type="GO" id="GO:0005886">
    <property type="term" value="C:plasma membrane"/>
    <property type="evidence" value="ECO:0007669"/>
    <property type="project" value="UniProtKB-SubCell"/>
</dbReference>
<dbReference type="SUPFAM" id="SSF51306">
    <property type="entry name" value="LexA/Signal peptidase"/>
    <property type="match status" value="1"/>
</dbReference>
<dbReference type="InterPro" id="IPR000223">
    <property type="entry name" value="Pept_S26A_signal_pept_1"/>
</dbReference>
<dbReference type="EMBL" id="CP063304">
    <property type="protein sequence ID" value="QOV18125.1"/>
    <property type="molecule type" value="Genomic_DNA"/>
</dbReference>
<name>A0A7M2RCR6_9FIRM</name>
<feature type="domain" description="Peptidase S26" evidence="4">
    <location>
        <begin position="27"/>
        <end position="172"/>
    </location>
</feature>
<dbReference type="CDD" id="cd06530">
    <property type="entry name" value="S26_SPase_I"/>
    <property type="match status" value="1"/>
</dbReference>
<keyword evidence="3" id="KW-0645">Protease</keyword>
<dbReference type="Gene3D" id="2.10.109.10">
    <property type="entry name" value="Umud Fragment, subunit A"/>
    <property type="match status" value="1"/>
</dbReference>
<dbReference type="AlphaFoldDB" id="A0A7M2RCR6"/>
<evidence type="ECO:0000313" key="5">
    <source>
        <dbReference type="EMBL" id="QOV18125.1"/>
    </source>
</evidence>
<dbReference type="PANTHER" id="PTHR43390">
    <property type="entry name" value="SIGNAL PEPTIDASE I"/>
    <property type="match status" value="1"/>
</dbReference>
<accession>A0A7M2RCR6</accession>
<keyword evidence="6" id="KW-1185">Reference proteome</keyword>
<dbReference type="GO" id="GO:0006465">
    <property type="term" value="P:signal peptide processing"/>
    <property type="evidence" value="ECO:0007669"/>
    <property type="project" value="InterPro"/>
</dbReference>
<comment type="subcellular location">
    <subcellularLocation>
        <location evidence="1">Cell membrane</location>
        <topology evidence="1">Single-pass type II membrane protein</topology>
    </subcellularLocation>
    <subcellularLocation>
        <location evidence="3">Membrane</location>
        <topology evidence="3">Single-pass type II membrane protein</topology>
    </subcellularLocation>
</comment>
<dbReference type="NCBIfam" id="TIGR02227">
    <property type="entry name" value="sigpep_I_bact"/>
    <property type="match status" value="1"/>
</dbReference>
<dbReference type="PANTHER" id="PTHR43390:SF1">
    <property type="entry name" value="CHLOROPLAST PROCESSING PEPTIDASE"/>
    <property type="match status" value="1"/>
</dbReference>